<accession>A0AA47JES4</accession>
<evidence type="ECO:0000313" key="1">
    <source>
        <dbReference type="EMBL" id="WAT89359.1"/>
    </source>
</evidence>
<reference evidence="1" key="1">
    <citation type="submission" date="2022-12" db="EMBL/GenBank/DDBJ databases">
        <title>Vibrio parahaemolyticus become highly virulent by producing novel Tc toxins.</title>
        <authorList>
            <person name="Yang F."/>
            <person name="You Y."/>
            <person name="Lai Q."/>
            <person name="Xu L."/>
            <person name="Li F."/>
        </authorList>
    </citation>
    <scope>NUCLEOTIDE SEQUENCE</scope>
    <source>
        <strain evidence="1">Vp-HL-202005</strain>
    </source>
</reference>
<sequence>MESLELFLLNQSIEQIQKRFRQSGMEEQHAILQYLEAIAKKLSPPEIHRPQSDILAEIRDAMEGERARVFFSHSFVSWYRSGNVKCAPQLHHWSYLDFNNRSLFVEMLALRDLGHFDDEALFQFEQYCLEAMGSRA</sequence>
<dbReference type="RefSeq" id="WP_077200375.1">
    <property type="nucleotide sequence ID" value="NZ_CP114194.1"/>
</dbReference>
<proteinExistence type="predicted"/>
<name>A0AA47JES4_VIBPH</name>
<dbReference type="AlphaFoldDB" id="A0AA47JES4"/>
<organism evidence="1 2">
    <name type="scientific">Vibrio parahaemolyticus</name>
    <dbReference type="NCBI Taxonomy" id="670"/>
    <lineage>
        <taxon>Bacteria</taxon>
        <taxon>Pseudomonadati</taxon>
        <taxon>Pseudomonadota</taxon>
        <taxon>Gammaproteobacteria</taxon>
        <taxon>Vibrionales</taxon>
        <taxon>Vibrionaceae</taxon>
        <taxon>Vibrio</taxon>
    </lineage>
</organism>
<gene>
    <name evidence="1" type="ORF">O1Q84_12060</name>
</gene>
<evidence type="ECO:0000313" key="2">
    <source>
        <dbReference type="Proteomes" id="UP001156560"/>
    </source>
</evidence>
<dbReference type="EMBL" id="CP114194">
    <property type="protein sequence ID" value="WAT89359.1"/>
    <property type="molecule type" value="Genomic_DNA"/>
</dbReference>
<dbReference type="Proteomes" id="UP001156560">
    <property type="component" value="Chromosome 1"/>
</dbReference>
<protein>
    <submittedName>
        <fullName evidence="1">Uncharacterized protein</fullName>
    </submittedName>
</protein>